<gene>
    <name evidence="1" type="ORF">WKV53_22790</name>
</gene>
<dbReference type="EMBL" id="JBBUKT010000011">
    <property type="protein sequence ID" value="MEK7953360.1"/>
    <property type="molecule type" value="Genomic_DNA"/>
</dbReference>
<evidence type="ECO:0000313" key="2">
    <source>
        <dbReference type="Proteomes" id="UP001371305"/>
    </source>
</evidence>
<sequence>MSASKVPLLLDSLMVGQILDALQVRREAWEKTSAWFRGVLDDPYFVIEECSDAEEADQIAAYYVEIEAELRKQLDQHRVESEGE</sequence>
<comment type="caution">
    <text evidence="1">The sequence shown here is derived from an EMBL/GenBank/DDBJ whole genome shotgun (WGS) entry which is preliminary data.</text>
</comment>
<reference evidence="1 2" key="1">
    <citation type="submission" date="2024-04" db="EMBL/GenBank/DDBJ databases">
        <title>Luteolibacter sp. isolated from soil.</title>
        <authorList>
            <person name="An J."/>
        </authorList>
    </citation>
    <scope>NUCLEOTIDE SEQUENCE [LARGE SCALE GENOMIC DNA]</scope>
    <source>
        <strain evidence="1 2">Y139</strain>
    </source>
</reference>
<dbReference type="RefSeq" id="WP_341407124.1">
    <property type="nucleotide sequence ID" value="NZ_JBBUKT010000011.1"/>
</dbReference>
<proteinExistence type="predicted"/>
<name>A0ABU9B109_9BACT</name>
<protein>
    <submittedName>
        <fullName evidence="1">Uncharacterized protein</fullName>
    </submittedName>
</protein>
<dbReference type="Proteomes" id="UP001371305">
    <property type="component" value="Unassembled WGS sequence"/>
</dbReference>
<evidence type="ECO:0000313" key="1">
    <source>
        <dbReference type="EMBL" id="MEK7953360.1"/>
    </source>
</evidence>
<organism evidence="1 2">
    <name type="scientific">Luteolibacter soli</name>
    <dbReference type="NCBI Taxonomy" id="3135280"/>
    <lineage>
        <taxon>Bacteria</taxon>
        <taxon>Pseudomonadati</taxon>
        <taxon>Verrucomicrobiota</taxon>
        <taxon>Verrucomicrobiia</taxon>
        <taxon>Verrucomicrobiales</taxon>
        <taxon>Verrucomicrobiaceae</taxon>
        <taxon>Luteolibacter</taxon>
    </lineage>
</organism>
<accession>A0ABU9B109</accession>
<keyword evidence="2" id="KW-1185">Reference proteome</keyword>